<dbReference type="EMBL" id="KV454291">
    <property type="protein sequence ID" value="ODQ75042.1"/>
    <property type="molecule type" value="Genomic_DNA"/>
</dbReference>
<dbReference type="AlphaFoldDB" id="A0A1E3QD75"/>
<accession>A0A1E3QD75</accession>
<proteinExistence type="predicted"/>
<evidence type="ECO:0000313" key="1">
    <source>
        <dbReference type="EMBL" id="ODQ75042.1"/>
    </source>
</evidence>
<keyword evidence="2" id="KW-1185">Reference proteome</keyword>
<protein>
    <submittedName>
        <fullName evidence="1">Uncharacterized protein</fullName>
    </submittedName>
</protein>
<reference evidence="1 2" key="1">
    <citation type="journal article" date="2016" name="Proc. Natl. Acad. Sci. U.S.A.">
        <title>Comparative genomics of biotechnologically important yeasts.</title>
        <authorList>
            <person name="Riley R."/>
            <person name="Haridas S."/>
            <person name="Wolfe K.H."/>
            <person name="Lopes M.R."/>
            <person name="Hittinger C.T."/>
            <person name="Goeker M."/>
            <person name="Salamov A.A."/>
            <person name="Wisecaver J.H."/>
            <person name="Long T.M."/>
            <person name="Calvey C.H."/>
            <person name="Aerts A.L."/>
            <person name="Barry K.W."/>
            <person name="Choi C."/>
            <person name="Clum A."/>
            <person name="Coughlan A.Y."/>
            <person name="Deshpande S."/>
            <person name="Douglass A.P."/>
            <person name="Hanson S.J."/>
            <person name="Klenk H.-P."/>
            <person name="LaButti K.M."/>
            <person name="Lapidus A."/>
            <person name="Lindquist E.A."/>
            <person name="Lipzen A.M."/>
            <person name="Meier-Kolthoff J.P."/>
            <person name="Ohm R.A."/>
            <person name="Otillar R.P."/>
            <person name="Pangilinan J.L."/>
            <person name="Peng Y."/>
            <person name="Rokas A."/>
            <person name="Rosa C.A."/>
            <person name="Scheuner C."/>
            <person name="Sibirny A.A."/>
            <person name="Slot J.C."/>
            <person name="Stielow J.B."/>
            <person name="Sun H."/>
            <person name="Kurtzman C.P."/>
            <person name="Blackwell M."/>
            <person name="Grigoriev I.V."/>
            <person name="Jeffries T.W."/>
        </authorList>
    </citation>
    <scope>NUCLEOTIDE SEQUENCE [LARGE SCALE GENOMIC DNA]</scope>
    <source>
        <strain evidence="1 2">NRRL Y-11557</strain>
    </source>
</reference>
<name>A0A1E3QD75_LIPST</name>
<dbReference type="Proteomes" id="UP000094385">
    <property type="component" value="Unassembled WGS sequence"/>
</dbReference>
<organism evidence="1 2">
    <name type="scientific">Lipomyces starkeyi NRRL Y-11557</name>
    <dbReference type="NCBI Taxonomy" id="675824"/>
    <lineage>
        <taxon>Eukaryota</taxon>
        <taxon>Fungi</taxon>
        <taxon>Dikarya</taxon>
        <taxon>Ascomycota</taxon>
        <taxon>Saccharomycotina</taxon>
        <taxon>Lipomycetes</taxon>
        <taxon>Lipomycetales</taxon>
        <taxon>Lipomycetaceae</taxon>
        <taxon>Lipomyces</taxon>
    </lineage>
</organism>
<gene>
    <name evidence="1" type="ORF">LIPSTDRAFT_236949</name>
</gene>
<evidence type="ECO:0000313" key="2">
    <source>
        <dbReference type="Proteomes" id="UP000094385"/>
    </source>
</evidence>
<sequence>MSSSVLFTNVLKRFWHVQCCGWFHIHKMLRDCSLIYHILYNWQQSNWIDTKNEFSRRRIRKCRFCMEVVPNDDALLHANVGSVESNKGHLAEIVNRQKVTIMRHREGQHLKQFPNPSEGASFCLAGCGYYVYRFSLRIGGASFLVVCNAHILGMLES</sequence>